<dbReference type="Proteomes" id="UP000198238">
    <property type="component" value="Chromosome"/>
</dbReference>
<name>A0A220RYY0_9NEIS</name>
<evidence type="ECO:0000313" key="1">
    <source>
        <dbReference type="EMBL" id="ASK26358.1"/>
    </source>
</evidence>
<dbReference type="KEGG" id="nei:BG910_00100"/>
<dbReference type="RefSeq" id="WP_089035081.1">
    <property type="nucleotide sequence ID" value="NZ_CP022278.1"/>
</dbReference>
<evidence type="ECO:0000313" key="2">
    <source>
        <dbReference type="Proteomes" id="UP000198238"/>
    </source>
</evidence>
<proteinExistence type="predicted"/>
<gene>
    <name evidence="1" type="ORF">BG910_00100</name>
</gene>
<reference evidence="1 2" key="1">
    <citation type="submission" date="2017-06" db="EMBL/GenBank/DDBJ databases">
        <title>Neisseria chenwenguii sp. nov., isolated from the intestinal contents of Tibetan Plateau Pika in Yushu, Qinghai Province, China.</title>
        <authorList>
            <person name="Zhang G."/>
        </authorList>
    </citation>
    <scope>NUCLEOTIDE SEQUENCE [LARGE SCALE GENOMIC DNA]</scope>
    <source>
        <strain evidence="1 2">10023</strain>
    </source>
</reference>
<accession>A0A220RYY0</accession>
<organism evidence="1 2">
    <name type="scientific">Neisseria chenwenguii</name>
    <dbReference type="NCBI Taxonomy" id="1853278"/>
    <lineage>
        <taxon>Bacteria</taxon>
        <taxon>Pseudomonadati</taxon>
        <taxon>Pseudomonadota</taxon>
        <taxon>Betaproteobacteria</taxon>
        <taxon>Neisseriales</taxon>
        <taxon>Neisseriaceae</taxon>
        <taxon>Neisseria</taxon>
    </lineage>
</organism>
<sequence length="83" mass="9249">MLQAAAVSTLFMLLLSLANLAEQKKFKISLRCAGWVVFTVHSYLINKMIDAGTFDFRYFIFMGLEAAACIAVSNRIAAKRGNR</sequence>
<keyword evidence="2" id="KW-1185">Reference proteome</keyword>
<protein>
    <submittedName>
        <fullName evidence="1">Uncharacterized protein</fullName>
    </submittedName>
</protein>
<dbReference type="AlphaFoldDB" id="A0A220RYY0"/>
<dbReference type="EMBL" id="CP022278">
    <property type="protein sequence ID" value="ASK26358.1"/>
    <property type="molecule type" value="Genomic_DNA"/>
</dbReference>